<name>A0A7T4EFR6_9CORY</name>
<dbReference type="Gene3D" id="3.40.50.1700">
    <property type="entry name" value="Glycoside hydrolase family 3 C-terminal domain"/>
    <property type="match status" value="1"/>
</dbReference>
<keyword evidence="5 8" id="KW-0378">Hydrolase</keyword>
<dbReference type="EMBL" id="CP066007">
    <property type="protein sequence ID" value="QQB46565.1"/>
    <property type="molecule type" value="Genomic_DNA"/>
</dbReference>
<evidence type="ECO:0000256" key="3">
    <source>
        <dbReference type="ARBA" id="ARBA00012744"/>
    </source>
</evidence>
<dbReference type="EC" id="3.2.1.21" evidence="3"/>
<evidence type="ECO:0000256" key="4">
    <source>
        <dbReference type="ARBA" id="ARBA00022729"/>
    </source>
</evidence>
<dbReference type="InterPro" id="IPR017853">
    <property type="entry name" value="GH"/>
</dbReference>
<keyword evidence="6" id="KW-0326">Glycosidase</keyword>
<evidence type="ECO:0000259" key="7">
    <source>
        <dbReference type="Pfam" id="PF00933"/>
    </source>
</evidence>
<dbReference type="InterPro" id="IPR036881">
    <property type="entry name" value="Glyco_hydro_3_C_sf"/>
</dbReference>
<protein>
    <recommendedName>
        <fullName evidence="3">beta-glucosidase</fullName>
        <ecNumber evidence="3">3.2.1.21</ecNumber>
    </recommendedName>
</protein>
<organism evidence="8 10">
    <name type="scientific">Corynebacterium glucuronolyticum</name>
    <dbReference type="NCBI Taxonomy" id="39791"/>
    <lineage>
        <taxon>Bacteria</taxon>
        <taxon>Bacillati</taxon>
        <taxon>Actinomycetota</taxon>
        <taxon>Actinomycetes</taxon>
        <taxon>Mycobacteriales</taxon>
        <taxon>Corynebacteriaceae</taxon>
        <taxon>Corynebacterium</taxon>
    </lineage>
</organism>
<evidence type="ECO:0000256" key="5">
    <source>
        <dbReference type="ARBA" id="ARBA00022801"/>
    </source>
</evidence>
<dbReference type="Proteomes" id="UP000617681">
    <property type="component" value="Chromosome"/>
</dbReference>
<dbReference type="PANTHER" id="PTHR30620:SF16">
    <property type="entry name" value="LYSOSOMAL BETA GLUCOSIDASE"/>
    <property type="match status" value="1"/>
</dbReference>
<keyword evidence="4" id="KW-0732">Signal</keyword>
<evidence type="ECO:0000313" key="8">
    <source>
        <dbReference type="EMBL" id="QQB46565.1"/>
    </source>
</evidence>
<evidence type="ECO:0000256" key="6">
    <source>
        <dbReference type="ARBA" id="ARBA00023295"/>
    </source>
</evidence>
<dbReference type="OrthoDB" id="3187421at2"/>
<dbReference type="SUPFAM" id="SSF52279">
    <property type="entry name" value="Beta-D-glucan exohydrolase, C-terminal domain"/>
    <property type="match status" value="1"/>
</dbReference>
<dbReference type="PANTHER" id="PTHR30620">
    <property type="entry name" value="PERIPLASMIC BETA-GLUCOSIDASE-RELATED"/>
    <property type="match status" value="1"/>
</dbReference>
<dbReference type="RefSeq" id="WP_005394700.1">
    <property type="nucleotide sequence ID" value="NZ_CP066007.1"/>
</dbReference>
<dbReference type="PRINTS" id="PR00133">
    <property type="entry name" value="GLHYDRLASE3"/>
</dbReference>
<dbReference type="Gene3D" id="3.20.20.300">
    <property type="entry name" value="Glycoside hydrolase, family 3, N-terminal domain"/>
    <property type="match status" value="1"/>
</dbReference>
<dbReference type="Proteomes" id="UP000596145">
    <property type="component" value="Chromosome"/>
</dbReference>
<evidence type="ECO:0000256" key="1">
    <source>
        <dbReference type="ARBA" id="ARBA00000448"/>
    </source>
</evidence>
<dbReference type="AlphaFoldDB" id="A0A7T4EFR6"/>
<dbReference type="EMBL" id="CP069534">
    <property type="protein sequence ID" value="QRP70968.1"/>
    <property type="molecule type" value="Genomic_DNA"/>
</dbReference>
<proteinExistence type="inferred from homology"/>
<dbReference type="Pfam" id="PF00933">
    <property type="entry name" value="Glyco_hydro_3"/>
    <property type="match status" value="1"/>
</dbReference>
<dbReference type="InterPro" id="IPR036962">
    <property type="entry name" value="Glyco_hydro_3_N_sf"/>
</dbReference>
<evidence type="ECO:0000256" key="2">
    <source>
        <dbReference type="ARBA" id="ARBA00005336"/>
    </source>
</evidence>
<evidence type="ECO:0000313" key="9">
    <source>
        <dbReference type="EMBL" id="QRP70968.1"/>
    </source>
</evidence>
<accession>A0A7T4EFR6</accession>
<gene>
    <name evidence="8" type="ORF">I6I10_00990</name>
    <name evidence="9" type="ORF">I6J21_02060</name>
</gene>
<evidence type="ECO:0000313" key="10">
    <source>
        <dbReference type="Proteomes" id="UP000596145"/>
    </source>
</evidence>
<comment type="catalytic activity">
    <reaction evidence="1">
        <text>Hydrolysis of terminal, non-reducing beta-D-glucosyl residues with release of beta-D-glucose.</text>
        <dbReference type="EC" id="3.2.1.21"/>
    </reaction>
</comment>
<sequence>MKIVSHVVPTITVDGETFRDLDRDGVLSPFEDWRLTPAERAADLARRLSVEEKAGLMIIGSHYPGDSSFLPNPVEGKLLNDEDVWKDKHPITGIPFPEPVLTAAASEKAVKERHQRYFIVRDNLKPRRLAEWTNAIQELAEETRFAIPAVFASNPRNHVSLVARFGVNESAGVFSEWPSELGLAALDDAELMREFGKLIAREWRAGGIHKLYGYMADVASEPRWSRFNGTFGEDTQLVADYIREVVTGMEEGGVATTIKHFPGGGVRIDGHDPHFPWGQTNEYPTEGALAKYHLPPFQAAVDAGCTSIMPYYAKPVNTSAKQLDEELWQSPSTQFDEVAFAYNKTIIGDLLRDKMGFTGYINSDSGVIDAMVWGVEELTEKERFAKAVKAGTDIFSDMSNPQKLVDAVADGLLTSDDLTGPATRLLTEIFALGLFENPYVDPAEAEKVIGNTETQALGEQKQRESVVILKKGEALPLDTSKKVYTFATGRTSIGEVQEKLDKAVDKRFTRADLDDADIAIVWARPEIELFEDDQEGVTLSINPEDCGVDLEQVKRIQEQVPTIVVVNFTNPWILEHLEPGADSLVGSFEITPDNLLDSLVGGEAKGHLPFAVPASMETVKASPRDVPGKYLGDDYAYVDSRGNRYAYGFGL</sequence>
<comment type="similarity">
    <text evidence="2">Belongs to the glycosyl hydrolase 3 family.</text>
</comment>
<dbReference type="GeneID" id="92759118"/>
<dbReference type="InterPro" id="IPR051915">
    <property type="entry name" value="Cellulose_Degrad_GH3"/>
</dbReference>
<reference evidence="8 10" key="1">
    <citation type="submission" date="2020-12" db="EMBL/GenBank/DDBJ databases">
        <title>FDA dAtabase for Regulatory Grade micrObial Sequences (FDA-ARGOS): Supporting development and validation of Infectious Disease Dx tests.</title>
        <authorList>
            <person name="Sproer C."/>
            <person name="Gronow S."/>
            <person name="Severitt S."/>
            <person name="Schroder I."/>
            <person name="Tallon L."/>
            <person name="Sadzewicz L."/>
            <person name="Zhao X."/>
            <person name="Boylan J."/>
            <person name="Ott S."/>
            <person name="Bowen H."/>
            <person name="Vavikolanu K."/>
            <person name="Mehta A."/>
            <person name="Aluvathingal J."/>
            <person name="Nadendla S."/>
            <person name="Lowell S."/>
            <person name="Myers T."/>
            <person name="Yan Y."/>
            <person name="Sichtig H."/>
        </authorList>
    </citation>
    <scope>NUCLEOTIDE SEQUENCE [LARGE SCALE GENOMIC DNA]</scope>
    <source>
        <strain evidence="8 10">FDAARGOS_1053</strain>
        <strain evidence="9">FDAARGOS_1191</strain>
    </source>
</reference>
<feature type="domain" description="Glycoside hydrolase family 3 N-terminal" evidence="7">
    <location>
        <begin position="123"/>
        <end position="426"/>
    </location>
</feature>
<dbReference type="GO" id="GO:0009251">
    <property type="term" value="P:glucan catabolic process"/>
    <property type="evidence" value="ECO:0007669"/>
    <property type="project" value="TreeGrafter"/>
</dbReference>
<dbReference type="SUPFAM" id="SSF51445">
    <property type="entry name" value="(Trans)glycosidases"/>
    <property type="match status" value="1"/>
</dbReference>
<dbReference type="GO" id="GO:0008422">
    <property type="term" value="F:beta-glucosidase activity"/>
    <property type="evidence" value="ECO:0007669"/>
    <property type="project" value="UniProtKB-EC"/>
</dbReference>
<dbReference type="InterPro" id="IPR001764">
    <property type="entry name" value="Glyco_hydro_3_N"/>
</dbReference>